<dbReference type="SUPFAM" id="SSF55856">
    <property type="entry name" value="Cytochrome b5-like heme/steroid binding domain"/>
    <property type="match status" value="1"/>
</dbReference>
<dbReference type="Gene3D" id="3.10.120.10">
    <property type="entry name" value="Cytochrome b5-like heme/steroid binding domain"/>
    <property type="match status" value="1"/>
</dbReference>
<dbReference type="InterPro" id="IPR001199">
    <property type="entry name" value="Cyt_B5-like_heme/steroid-bd"/>
</dbReference>
<accession>A0ABW1UTK5</accession>
<dbReference type="SMART" id="SM01117">
    <property type="entry name" value="Cyt-b5"/>
    <property type="match status" value="1"/>
</dbReference>
<sequence>MTERTFTKAELAEYNGVIRPEKYAAIDGLVYDLTPMAAWAGPNHHGNVAGQDLSEAITHAPHLKTVLPKLQVVGKYLG</sequence>
<keyword evidence="3" id="KW-1185">Reference proteome</keyword>
<dbReference type="Pfam" id="PF00173">
    <property type="entry name" value="Cyt-b5"/>
    <property type="match status" value="1"/>
</dbReference>
<proteinExistence type="predicted"/>
<dbReference type="Proteomes" id="UP001596310">
    <property type="component" value="Unassembled WGS sequence"/>
</dbReference>
<name>A0ABW1UTK5_9LACO</name>
<feature type="domain" description="Cytochrome b5 heme-binding" evidence="1">
    <location>
        <begin position="6"/>
        <end position="77"/>
    </location>
</feature>
<gene>
    <name evidence="2" type="ORF">ACFQHW_11810</name>
</gene>
<dbReference type="EMBL" id="JBHSSM010000029">
    <property type="protein sequence ID" value="MFC6316252.1"/>
    <property type="molecule type" value="Genomic_DNA"/>
</dbReference>
<evidence type="ECO:0000313" key="3">
    <source>
        <dbReference type="Proteomes" id="UP001596310"/>
    </source>
</evidence>
<comment type="caution">
    <text evidence="2">The sequence shown here is derived from an EMBL/GenBank/DDBJ whole genome shotgun (WGS) entry which is preliminary data.</text>
</comment>
<reference evidence="3" key="1">
    <citation type="journal article" date="2019" name="Int. J. Syst. Evol. Microbiol.">
        <title>The Global Catalogue of Microorganisms (GCM) 10K type strain sequencing project: providing services to taxonomists for standard genome sequencing and annotation.</title>
        <authorList>
            <consortium name="The Broad Institute Genomics Platform"/>
            <consortium name="The Broad Institute Genome Sequencing Center for Infectious Disease"/>
            <person name="Wu L."/>
            <person name="Ma J."/>
        </authorList>
    </citation>
    <scope>NUCLEOTIDE SEQUENCE [LARGE SCALE GENOMIC DNA]</scope>
    <source>
        <strain evidence="3">CCM 8897</strain>
    </source>
</reference>
<protein>
    <submittedName>
        <fullName evidence="2">Cytochrome b5 domain-containing protein</fullName>
    </submittedName>
</protein>
<dbReference type="RefSeq" id="WP_125599033.1">
    <property type="nucleotide sequence ID" value="NZ_JBHSSM010000029.1"/>
</dbReference>
<organism evidence="2 3">
    <name type="scientific">Lapidilactobacillus achengensis</name>
    <dbReference type="NCBI Taxonomy" id="2486000"/>
    <lineage>
        <taxon>Bacteria</taxon>
        <taxon>Bacillati</taxon>
        <taxon>Bacillota</taxon>
        <taxon>Bacilli</taxon>
        <taxon>Lactobacillales</taxon>
        <taxon>Lactobacillaceae</taxon>
        <taxon>Lapidilactobacillus</taxon>
    </lineage>
</organism>
<dbReference type="InterPro" id="IPR036400">
    <property type="entry name" value="Cyt_B5-like_heme/steroid_sf"/>
</dbReference>
<evidence type="ECO:0000313" key="2">
    <source>
        <dbReference type="EMBL" id="MFC6316252.1"/>
    </source>
</evidence>
<evidence type="ECO:0000259" key="1">
    <source>
        <dbReference type="SMART" id="SM01117"/>
    </source>
</evidence>